<protein>
    <submittedName>
        <fullName evidence="5">Helix-turn-helix transcriptional regulator</fullName>
    </submittedName>
</protein>
<dbReference type="SUPFAM" id="SSF46785">
    <property type="entry name" value="Winged helix' DNA-binding domain"/>
    <property type="match status" value="1"/>
</dbReference>
<dbReference type="PROSITE" id="PS51118">
    <property type="entry name" value="HTH_HXLR"/>
    <property type="match status" value="1"/>
</dbReference>
<evidence type="ECO:0000256" key="1">
    <source>
        <dbReference type="ARBA" id="ARBA00023015"/>
    </source>
</evidence>
<proteinExistence type="predicted"/>
<accession>A0ABS7UBB6</accession>
<dbReference type="Pfam" id="PF01638">
    <property type="entry name" value="HxlR"/>
    <property type="match status" value="1"/>
</dbReference>
<dbReference type="Gene3D" id="1.10.10.10">
    <property type="entry name" value="Winged helix-like DNA-binding domain superfamily/Winged helix DNA-binding domain"/>
    <property type="match status" value="1"/>
</dbReference>
<feature type="domain" description="HTH hxlR-type" evidence="4">
    <location>
        <begin position="8"/>
        <end position="103"/>
    </location>
</feature>
<keyword evidence="2" id="KW-0238">DNA-binding</keyword>
<gene>
    <name evidence="5" type="ORF">K8U61_08190</name>
</gene>
<dbReference type="PANTHER" id="PTHR33204">
    <property type="entry name" value="TRANSCRIPTIONAL REGULATOR, MARR FAMILY"/>
    <property type="match status" value="1"/>
</dbReference>
<dbReference type="Proteomes" id="UP000780875">
    <property type="component" value="Unassembled WGS sequence"/>
</dbReference>
<reference evidence="5 6" key="1">
    <citation type="submission" date="2021-09" db="EMBL/GenBank/DDBJ databases">
        <title>Whole genome sequence of Nocardioides sp. GBK3QG-3.</title>
        <authorList>
            <person name="Tuo L."/>
        </authorList>
    </citation>
    <scope>NUCLEOTIDE SEQUENCE [LARGE SCALE GENOMIC DNA]</scope>
    <source>
        <strain evidence="5 6">GBK3QG-3</strain>
    </source>
</reference>
<dbReference type="InterPro" id="IPR036390">
    <property type="entry name" value="WH_DNA-bd_sf"/>
</dbReference>
<evidence type="ECO:0000256" key="3">
    <source>
        <dbReference type="ARBA" id="ARBA00023163"/>
    </source>
</evidence>
<dbReference type="InterPro" id="IPR002577">
    <property type="entry name" value="HTH_HxlR"/>
</dbReference>
<sequence>MSQYGQFCPVAKAMEVLDERWTLLVIRELLAGSTHFNELRRGNPKMSPALLSRRLRSLERAGVVRRDLEDGRTSYHLTAAGEELRPVVEGLGAWGIRWIGDLGEDDLDPHLLLWDMRRTVPVEEWPAQRTVVHFHFADQPSATARWWLCVADQQADVCDYDPGYEVTATVETTLSTMVRLWRVDRTWSDALRAGDLRVDAPTDVRRAMPTWLGQMSLGAVPHDLREPAAVR</sequence>
<dbReference type="CDD" id="cd00090">
    <property type="entry name" value="HTH_ARSR"/>
    <property type="match status" value="1"/>
</dbReference>
<organism evidence="5 6">
    <name type="scientific">Nocardioides mangrovi</name>
    <dbReference type="NCBI Taxonomy" id="2874580"/>
    <lineage>
        <taxon>Bacteria</taxon>
        <taxon>Bacillati</taxon>
        <taxon>Actinomycetota</taxon>
        <taxon>Actinomycetes</taxon>
        <taxon>Propionibacteriales</taxon>
        <taxon>Nocardioidaceae</taxon>
        <taxon>Nocardioides</taxon>
    </lineage>
</organism>
<keyword evidence="3" id="KW-0804">Transcription</keyword>
<dbReference type="InterPro" id="IPR011991">
    <property type="entry name" value="ArsR-like_HTH"/>
</dbReference>
<dbReference type="SUPFAM" id="SSF55718">
    <property type="entry name" value="SCP-like"/>
    <property type="match status" value="1"/>
</dbReference>
<evidence type="ECO:0000256" key="2">
    <source>
        <dbReference type="ARBA" id="ARBA00023125"/>
    </source>
</evidence>
<dbReference type="PANTHER" id="PTHR33204:SF18">
    <property type="entry name" value="TRANSCRIPTIONAL REGULATORY PROTEIN"/>
    <property type="match status" value="1"/>
</dbReference>
<evidence type="ECO:0000313" key="6">
    <source>
        <dbReference type="Proteomes" id="UP000780875"/>
    </source>
</evidence>
<dbReference type="InterPro" id="IPR036527">
    <property type="entry name" value="SCP2_sterol-bd_dom_sf"/>
</dbReference>
<name>A0ABS7UBB6_9ACTN</name>
<dbReference type="EMBL" id="JAIQZJ010000003">
    <property type="protein sequence ID" value="MBZ5738140.1"/>
    <property type="molecule type" value="Genomic_DNA"/>
</dbReference>
<evidence type="ECO:0000259" key="4">
    <source>
        <dbReference type="PROSITE" id="PS51118"/>
    </source>
</evidence>
<evidence type="ECO:0000313" key="5">
    <source>
        <dbReference type="EMBL" id="MBZ5738140.1"/>
    </source>
</evidence>
<dbReference type="InterPro" id="IPR036388">
    <property type="entry name" value="WH-like_DNA-bd_sf"/>
</dbReference>
<keyword evidence="6" id="KW-1185">Reference proteome</keyword>
<comment type="caution">
    <text evidence="5">The sequence shown here is derived from an EMBL/GenBank/DDBJ whole genome shotgun (WGS) entry which is preliminary data.</text>
</comment>
<keyword evidence="1" id="KW-0805">Transcription regulation</keyword>
<dbReference type="RefSeq" id="WP_224122512.1">
    <property type="nucleotide sequence ID" value="NZ_JAIQZJ010000003.1"/>
</dbReference>